<comment type="function">
    <text evidence="4">Formation of pseudouridine at positions 38, 39 and 40 in the anticodon stem and loop of transfer RNAs.</text>
</comment>
<feature type="domain" description="Pseudouridine synthase I TruA alpha/beta" evidence="8">
    <location>
        <begin position="8"/>
        <end position="89"/>
    </location>
</feature>
<sequence length="251" mass="28859">MRYFIQFSYFGKAYHGWQNQPNAITVQEVLEKALSTLLRQQVEVVGAGRTDTGVHAKEMFAHFDFDPIEDTAQLVYRLNAFLPDDIAVQRLFRMVPGAHARFDAVERSYEYWLVREKNPFYFDHAHVVTYPLDTEAMNQAALKLLEHTDFECFSKSNTDVKTFHCDVRHAVWEVREDKWVFTITADRFLRNMVRAIVGTLLDVGMGKTAPRDIDAILASKDRGEAGVSVPAKGLYLTKVLYPKELFDEQKG</sequence>
<evidence type="ECO:0000256" key="3">
    <source>
        <dbReference type="ARBA" id="ARBA00023235"/>
    </source>
</evidence>
<comment type="similarity">
    <text evidence="1 4 7">Belongs to the tRNA pseudouridine synthase TruA family.</text>
</comment>
<dbReference type="GO" id="GO:0031119">
    <property type="term" value="P:tRNA pseudouridine synthesis"/>
    <property type="evidence" value="ECO:0007669"/>
    <property type="project" value="UniProtKB-UniRule"/>
</dbReference>
<accession>A0A5N5IR06</accession>
<dbReference type="PANTHER" id="PTHR11142:SF0">
    <property type="entry name" value="TRNA PSEUDOURIDINE SYNTHASE-LIKE 1"/>
    <property type="match status" value="1"/>
</dbReference>
<comment type="caution">
    <text evidence="4">Lacks conserved residue(s) required for the propagation of feature annotation.</text>
</comment>
<reference evidence="9" key="1">
    <citation type="submission" date="2019-10" db="EMBL/GenBank/DDBJ databases">
        <title>Muricauda hadale sp. nov., a piezophilic bacterium isolated from hadopelagic water of the Mariana Trench.</title>
        <authorList>
            <person name="Wei Y."/>
        </authorList>
    </citation>
    <scope>NUCLEOTIDE SEQUENCE [LARGE SCALE GENOMIC DNA]</scope>
    <source>
        <strain evidence="9">MT-229</strain>
    </source>
</reference>
<evidence type="ECO:0000256" key="4">
    <source>
        <dbReference type="HAMAP-Rule" id="MF_00171"/>
    </source>
</evidence>
<dbReference type="AlphaFoldDB" id="A0A5N5IR06"/>
<dbReference type="HAMAP" id="MF_00171">
    <property type="entry name" value="TruA"/>
    <property type="match status" value="1"/>
</dbReference>
<evidence type="ECO:0000256" key="1">
    <source>
        <dbReference type="ARBA" id="ARBA00009375"/>
    </source>
</evidence>
<evidence type="ECO:0000313" key="10">
    <source>
        <dbReference type="Proteomes" id="UP000319204"/>
    </source>
</evidence>
<dbReference type="PIRSF" id="PIRSF001430">
    <property type="entry name" value="tRNA_psdUrid_synth"/>
    <property type="match status" value="1"/>
</dbReference>
<feature type="active site" description="Nucleophile" evidence="4 5">
    <location>
        <position position="51"/>
    </location>
</feature>
<dbReference type="PANTHER" id="PTHR11142">
    <property type="entry name" value="PSEUDOURIDYLATE SYNTHASE"/>
    <property type="match status" value="1"/>
</dbReference>
<evidence type="ECO:0000256" key="6">
    <source>
        <dbReference type="PIRSR" id="PIRSR001430-2"/>
    </source>
</evidence>
<evidence type="ECO:0000259" key="8">
    <source>
        <dbReference type="Pfam" id="PF01416"/>
    </source>
</evidence>
<dbReference type="OrthoDB" id="9811823at2"/>
<dbReference type="Proteomes" id="UP000319204">
    <property type="component" value="Unassembled WGS sequence"/>
</dbReference>
<comment type="caution">
    <text evidence="9">The sequence shown here is derived from an EMBL/GenBank/DDBJ whole genome shotgun (WGS) entry which is preliminary data.</text>
</comment>
<evidence type="ECO:0000256" key="5">
    <source>
        <dbReference type="PIRSR" id="PIRSR001430-1"/>
    </source>
</evidence>
<dbReference type="CDD" id="cd02570">
    <property type="entry name" value="PseudoU_synth_EcTruA"/>
    <property type="match status" value="1"/>
</dbReference>
<dbReference type="FunFam" id="3.30.70.580:FF:000001">
    <property type="entry name" value="tRNA pseudouridine synthase A"/>
    <property type="match status" value="1"/>
</dbReference>
<dbReference type="InterPro" id="IPR001406">
    <property type="entry name" value="PsdUridine_synth_TruA"/>
</dbReference>
<dbReference type="Gene3D" id="3.30.70.660">
    <property type="entry name" value="Pseudouridine synthase I, catalytic domain, C-terminal subdomain"/>
    <property type="match status" value="1"/>
</dbReference>
<dbReference type="RefSeq" id="WP_151890550.1">
    <property type="nucleotide sequence ID" value="NZ_VNIK02000006.1"/>
</dbReference>
<feature type="domain" description="Pseudouridine synthase I TruA alpha/beta" evidence="8">
    <location>
        <begin position="145"/>
        <end position="242"/>
    </location>
</feature>
<gene>
    <name evidence="4 9" type="primary">truA</name>
    <name evidence="9" type="ORF">FOT42_010630</name>
</gene>
<dbReference type="GO" id="GO:0003723">
    <property type="term" value="F:RNA binding"/>
    <property type="evidence" value="ECO:0007669"/>
    <property type="project" value="InterPro"/>
</dbReference>
<dbReference type="Pfam" id="PF01416">
    <property type="entry name" value="PseudoU_synth_1"/>
    <property type="match status" value="2"/>
</dbReference>
<evidence type="ECO:0000256" key="2">
    <source>
        <dbReference type="ARBA" id="ARBA00022694"/>
    </source>
</evidence>
<dbReference type="EMBL" id="VNIK02000006">
    <property type="protein sequence ID" value="KAB5488266.1"/>
    <property type="molecule type" value="Genomic_DNA"/>
</dbReference>
<dbReference type="EC" id="5.4.99.12" evidence="4"/>
<dbReference type="GO" id="GO:0160147">
    <property type="term" value="F:tRNA pseudouridine(38-40) synthase activity"/>
    <property type="evidence" value="ECO:0007669"/>
    <property type="project" value="UniProtKB-EC"/>
</dbReference>
<evidence type="ECO:0000313" key="9">
    <source>
        <dbReference type="EMBL" id="KAB5488266.1"/>
    </source>
</evidence>
<feature type="binding site" evidence="4 6">
    <location>
        <position position="109"/>
    </location>
    <ligand>
        <name>substrate</name>
    </ligand>
</feature>
<dbReference type="InterPro" id="IPR020097">
    <property type="entry name" value="PsdUridine_synth_TruA_a/b_dom"/>
</dbReference>
<dbReference type="NCBIfam" id="TIGR00071">
    <property type="entry name" value="hisT_truA"/>
    <property type="match status" value="1"/>
</dbReference>
<keyword evidence="10" id="KW-1185">Reference proteome</keyword>
<dbReference type="InterPro" id="IPR020095">
    <property type="entry name" value="PsdUridine_synth_TruA_C"/>
</dbReference>
<protein>
    <recommendedName>
        <fullName evidence="4">tRNA pseudouridine synthase A</fullName>
        <ecNumber evidence="4">5.4.99.12</ecNumber>
    </recommendedName>
    <alternativeName>
        <fullName evidence="4">tRNA pseudouridine(38-40) synthase</fullName>
    </alternativeName>
    <alternativeName>
        <fullName evidence="4">tRNA pseudouridylate synthase I</fullName>
    </alternativeName>
    <alternativeName>
        <fullName evidence="4">tRNA-uridine isomerase I</fullName>
    </alternativeName>
</protein>
<dbReference type="InterPro" id="IPR020094">
    <property type="entry name" value="TruA/RsuA/RluB/E/F_N"/>
</dbReference>
<dbReference type="SUPFAM" id="SSF55120">
    <property type="entry name" value="Pseudouridine synthase"/>
    <property type="match status" value="1"/>
</dbReference>
<dbReference type="Gene3D" id="3.30.70.580">
    <property type="entry name" value="Pseudouridine synthase I, catalytic domain, N-terminal subdomain"/>
    <property type="match status" value="1"/>
</dbReference>
<keyword evidence="2 4" id="KW-0819">tRNA processing</keyword>
<proteinExistence type="inferred from homology"/>
<comment type="subunit">
    <text evidence="4">Homodimer.</text>
</comment>
<name>A0A5N5IR06_9FLAO</name>
<dbReference type="InterPro" id="IPR020103">
    <property type="entry name" value="PsdUridine_synth_cat_dom_sf"/>
</dbReference>
<evidence type="ECO:0000256" key="7">
    <source>
        <dbReference type="RuleBase" id="RU003792"/>
    </source>
</evidence>
<keyword evidence="3 4" id="KW-0413">Isomerase</keyword>
<comment type="catalytic activity">
    <reaction evidence="4 7">
        <text>uridine(38/39/40) in tRNA = pseudouridine(38/39/40) in tRNA</text>
        <dbReference type="Rhea" id="RHEA:22376"/>
        <dbReference type="Rhea" id="RHEA-COMP:10085"/>
        <dbReference type="Rhea" id="RHEA-COMP:10087"/>
        <dbReference type="ChEBI" id="CHEBI:65314"/>
        <dbReference type="ChEBI" id="CHEBI:65315"/>
        <dbReference type="EC" id="5.4.99.12"/>
    </reaction>
</comment>
<organism evidence="9 10">
    <name type="scientific">Flagellimonas hadalis</name>
    <dbReference type="NCBI Taxonomy" id="2597517"/>
    <lineage>
        <taxon>Bacteria</taxon>
        <taxon>Pseudomonadati</taxon>
        <taxon>Bacteroidota</taxon>
        <taxon>Flavobacteriia</taxon>
        <taxon>Flavobacteriales</taxon>
        <taxon>Flavobacteriaceae</taxon>
        <taxon>Flagellimonas</taxon>
    </lineage>
</organism>